<evidence type="ECO:0000313" key="2">
    <source>
        <dbReference type="EMBL" id="KTD57657.1"/>
    </source>
</evidence>
<dbReference type="PROSITE" id="PS51831">
    <property type="entry name" value="HD"/>
    <property type="match status" value="1"/>
</dbReference>
<dbReference type="eggNOG" id="COG1418">
    <property type="taxonomic scope" value="Bacteria"/>
</dbReference>
<dbReference type="Gene3D" id="1.10.3210.50">
    <property type="match status" value="1"/>
</dbReference>
<dbReference type="Proteomes" id="UP000054600">
    <property type="component" value="Unassembled WGS sequence"/>
</dbReference>
<organism evidence="2 3">
    <name type="scientific">Legionella shakespearei DSM 23087</name>
    <dbReference type="NCBI Taxonomy" id="1122169"/>
    <lineage>
        <taxon>Bacteria</taxon>
        <taxon>Pseudomonadati</taxon>
        <taxon>Pseudomonadota</taxon>
        <taxon>Gammaproteobacteria</taxon>
        <taxon>Legionellales</taxon>
        <taxon>Legionellaceae</taxon>
        <taxon>Legionella</taxon>
    </lineage>
</organism>
<name>A0A0W0YL59_9GAMM</name>
<dbReference type="PANTHER" id="PTHR33594">
    <property type="entry name" value="SUPERFAMILY HYDROLASE, PUTATIVE (AFU_ORTHOLOGUE AFUA_1G03035)-RELATED"/>
    <property type="match status" value="1"/>
</dbReference>
<protein>
    <submittedName>
        <fullName evidence="2">Putative hydrolase</fullName>
    </submittedName>
</protein>
<dbReference type="AlphaFoldDB" id="A0A0W0YL59"/>
<dbReference type="OrthoDB" id="9797344at2"/>
<dbReference type="SMART" id="SM00471">
    <property type="entry name" value="HDc"/>
    <property type="match status" value="1"/>
</dbReference>
<proteinExistence type="predicted"/>
<dbReference type="Pfam" id="PF01966">
    <property type="entry name" value="HD"/>
    <property type="match status" value="1"/>
</dbReference>
<dbReference type="GO" id="GO:0016787">
    <property type="term" value="F:hydrolase activity"/>
    <property type="evidence" value="ECO:0007669"/>
    <property type="project" value="UniProtKB-KW"/>
</dbReference>
<evidence type="ECO:0000259" key="1">
    <source>
        <dbReference type="PROSITE" id="PS51831"/>
    </source>
</evidence>
<keyword evidence="3" id="KW-1185">Reference proteome</keyword>
<dbReference type="STRING" id="1122169.Lsha_2498"/>
<evidence type="ECO:0000313" key="3">
    <source>
        <dbReference type="Proteomes" id="UP000054600"/>
    </source>
</evidence>
<accession>A0A0W0YL59</accession>
<dbReference type="RefSeq" id="WP_018576782.1">
    <property type="nucleotide sequence ID" value="NZ_KB892391.1"/>
</dbReference>
<dbReference type="PANTHER" id="PTHR33594:SF1">
    <property type="entry name" value="HD_PDEASE DOMAIN-CONTAINING PROTEIN"/>
    <property type="match status" value="1"/>
</dbReference>
<dbReference type="CDD" id="cd00077">
    <property type="entry name" value="HDc"/>
    <property type="match status" value="1"/>
</dbReference>
<gene>
    <name evidence="2" type="ORF">Lsha_2498</name>
</gene>
<dbReference type="PATRIC" id="fig|1122169.6.peg.2875"/>
<dbReference type="EMBL" id="LNYW01000066">
    <property type="protein sequence ID" value="KTD57657.1"/>
    <property type="molecule type" value="Genomic_DNA"/>
</dbReference>
<reference evidence="2 3" key="1">
    <citation type="submission" date="2015-11" db="EMBL/GenBank/DDBJ databases">
        <title>Genomic analysis of 38 Legionella species identifies large and diverse effector repertoires.</title>
        <authorList>
            <person name="Burstein D."/>
            <person name="Amaro F."/>
            <person name="Zusman T."/>
            <person name="Lifshitz Z."/>
            <person name="Cohen O."/>
            <person name="Gilbert J.A."/>
            <person name="Pupko T."/>
            <person name="Shuman H.A."/>
            <person name="Segal G."/>
        </authorList>
    </citation>
    <scope>NUCLEOTIDE SEQUENCE [LARGE SCALE GENOMIC DNA]</scope>
    <source>
        <strain evidence="2 3">ATCC 49655</strain>
    </source>
</reference>
<sequence>MNVWERVFTEYLTESCSEHDDASHDLDHFRRVAHTARRIAALEQEIADSLVILAAAYFHDIVSLPKNHPDNNKSSLLAALKAKEILREMGFPEEKLDSVGHAIEAHSFSANKQPETIEAKIVQDSDRMEALGALGIMRTFYVSGRLNREPYDSKDPFAKNRPLDDKQFGLDHFYCKLFKLPELLQTEGGRQLAIKRTDTLHLFVNELAKNLAAGEGEALVLVRACYKAGNEGYALFHHSDPLALQRPLEENRYALDTLLKAEEKPSSFIMPFLSRLYEEIRADENH</sequence>
<dbReference type="InterPro" id="IPR006674">
    <property type="entry name" value="HD_domain"/>
</dbReference>
<dbReference type="InterPro" id="IPR003607">
    <property type="entry name" value="HD/PDEase_dom"/>
</dbReference>
<comment type="caution">
    <text evidence="2">The sequence shown here is derived from an EMBL/GenBank/DDBJ whole genome shotgun (WGS) entry which is preliminary data.</text>
</comment>
<keyword evidence="2" id="KW-0378">Hydrolase</keyword>
<feature type="domain" description="HD" evidence="1">
    <location>
        <begin position="25"/>
        <end position="131"/>
    </location>
</feature>
<dbReference type="SUPFAM" id="SSF109604">
    <property type="entry name" value="HD-domain/PDEase-like"/>
    <property type="match status" value="1"/>
</dbReference>